<sequence>MGLPYEDIKREVITLRDEATCEDYGVYPDRRDIKQKIDFGFILLDKPSGIRSKTSAFIAKRILSPLNVSKIGYSGTLV</sequence>
<name>A0A8T3UWV5_9ARCH</name>
<dbReference type="Proteomes" id="UP000763484">
    <property type="component" value="Unassembled WGS sequence"/>
</dbReference>
<dbReference type="GO" id="GO:0009982">
    <property type="term" value="F:pseudouridine synthase activity"/>
    <property type="evidence" value="ECO:0007669"/>
    <property type="project" value="InterPro"/>
</dbReference>
<dbReference type="GO" id="GO:0001522">
    <property type="term" value="P:pseudouridine synthesis"/>
    <property type="evidence" value="ECO:0007669"/>
    <property type="project" value="InterPro"/>
</dbReference>
<comment type="caution">
    <text evidence="2">The sequence shown here is derived from an EMBL/GenBank/DDBJ whole genome shotgun (WGS) entry which is preliminary data.</text>
</comment>
<dbReference type="Gene3D" id="3.30.2350.10">
    <property type="entry name" value="Pseudouridine synthase"/>
    <property type="match status" value="1"/>
</dbReference>
<dbReference type="InterPro" id="IPR020103">
    <property type="entry name" value="PsdUridine_synth_cat_dom_sf"/>
</dbReference>
<dbReference type="AlphaFoldDB" id="A0A8T3UWV5"/>
<dbReference type="EMBL" id="JADFAQ010000014">
    <property type="protein sequence ID" value="MBE5727937.1"/>
    <property type="molecule type" value="Genomic_DNA"/>
</dbReference>
<organism evidence="2 3">
    <name type="scientific">Candidatus Acidifodinimicrobium mancum</name>
    <dbReference type="NCBI Taxonomy" id="2898728"/>
    <lineage>
        <taxon>Archaea</taxon>
        <taxon>Candidatus Parvarchaeota</taxon>
        <taxon>Candidatus Acidifodinimicrobiaceae</taxon>
        <taxon>Candidatus Acidifodinimicrobium</taxon>
    </lineage>
</organism>
<dbReference type="SMART" id="SM01136">
    <property type="entry name" value="DKCLD"/>
    <property type="match status" value="1"/>
</dbReference>
<dbReference type="InterPro" id="IPR036974">
    <property type="entry name" value="PUA_sf"/>
</dbReference>
<dbReference type="Pfam" id="PF08068">
    <property type="entry name" value="DKCLD"/>
    <property type="match status" value="1"/>
</dbReference>
<reference evidence="2 3" key="1">
    <citation type="submission" date="2020-09" db="EMBL/GenBank/DDBJ databases">
        <title>Genomic characterization of a novel Parvarchaeota family in acid mine drainage sediments.</title>
        <authorList>
            <person name="Luo Z.-H."/>
        </authorList>
    </citation>
    <scope>NUCLEOTIDE SEQUENCE [LARGE SCALE GENOMIC DNA]</scope>
    <source>
        <strain evidence="2">TL1-5_bins.178</strain>
    </source>
</reference>
<dbReference type="InterPro" id="IPR012960">
    <property type="entry name" value="Dyskerin-like"/>
</dbReference>
<dbReference type="GO" id="GO:0003723">
    <property type="term" value="F:RNA binding"/>
    <property type="evidence" value="ECO:0007669"/>
    <property type="project" value="InterPro"/>
</dbReference>
<gene>
    <name evidence="2" type="ORF">IHE50_00785</name>
</gene>
<feature type="domain" description="Dyskerin-like" evidence="1">
    <location>
        <begin position="9"/>
        <end position="49"/>
    </location>
</feature>
<evidence type="ECO:0000313" key="2">
    <source>
        <dbReference type="EMBL" id="MBE5727937.1"/>
    </source>
</evidence>
<dbReference type="Gene3D" id="2.30.130.10">
    <property type="entry name" value="PUA domain"/>
    <property type="match status" value="1"/>
</dbReference>
<dbReference type="SUPFAM" id="SSF55120">
    <property type="entry name" value="Pseudouridine synthase"/>
    <property type="match status" value="1"/>
</dbReference>
<accession>A0A8T3UWV5</accession>
<evidence type="ECO:0000259" key="1">
    <source>
        <dbReference type="SMART" id="SM01136"/>
    </source>
</evidence>
<evidence type="ECO:0000313" key="3">
    <source>
        <dbReference type="Proteomes" id="UP000763484"/>
    </source>
</evidence>
<proteinExistence type="predicted"/>
<protein>
    <recommendedName>
        <fullName evidence="1">Dyskerin-like domain-containing protein</fullName>
    </recommendedName>
</protein>